<keyword evidence="5" id="KW-1185">Reference proteome</keyword>
<reference evidence="3 5" key="1">
    <citation type="submission" date="2018-04" db="EMBL/GenBank/DDBJ databases">
        <title>Complete genome sequences of Streptomyces griseoviridis K61 and characterization of antagonistic properties of biological control agents.</title>
        <authorList>
            <person name="Mariita R.M."/>
            <person name="Sello J.K."/>
        </authorList>
    </citation>
    <scope>NUCLEOTIDE SEQUENCE [LARGE SCALE GENOMIC DNA]</scope>
    <source>
        <strain evidence="3 5">K61</strain>
    </source>
</reference>
<evidence type="ECO:0000313" key="3">
    <source>
        <dbReference type="EMBL" id="QCN83658.1"/>
    </source>
</evidence>
<evidence type="ECO:0008006" key="6">
    <source>
        <dbReference type="Google" id="ProtNLM"/>
    </source>
</evidence>
<sequence length="178" mass="19246">MQFTTRRTRVAVASGAGVLGFVFLASLMAGTADADTPGDGSHCAYNVGSKEKECFGTETEARAFATQQIKDNAASAQTGVQQPSDVVIGTLFEHWRYGGRSITLWGSHPCHSDGKADFYFNLPEEWKGRVSSVQGWAECDLVLHSRPYLEGAASAPLKELTPVIDGPFNDLAQSIEFR</sequence>
<gene>
    <name evidence="3" type="ORF">DDJ31_00655</name>
    <name evidence="2" type="ORF">ELQ87_38580</name>
</gene>
<organism evidence="2 4">
    <name type="scientific">Streptomyces griseoviridis</name>
    <dbReference type="NCBI Taxonomy" id="45398"/>
    <lineage>
        <taxon>Bacteria</taxon>
        <taxon>Bacillati</taxon>
        <taxon>Actinomycetota</taxon>
        <taxon>Actinomycetes</taxon>
        <taxon>Kitasatosporales</taxon>
        <taxon>Streptomycetaceae</taxon>
        <taxon>Streptomyces</taxon>
    </lineage>
</organism>
<evidence type="ECO:0000313" key="5">
    <source>
        <dbReference type="Proteomes" id="UP000501753"/>
    </source>
</evidence>
<dbReference type="Proteomes" id="UP000501753">
    <property type="component" value="Chromosome"/>
</dbReference>
<evidence type="ECO:0000256" key="1">
    <source>
        <dbReference type="SAM" id="SignalP"/>
    </source>
</evidence>
<evidence type="ECO:0000313" key="4">
    <source>
        <dbReference type="Proteomes" id="UP000271291"/>
    </source>
</evidence>
<keyword evidence="1" id="KW-0732">Signal</keyword>
<dbReference type="OrthoDB" id="5123238at2"/>
<dbReference type="AlphaFoldDB" id="A0A3Q9KZK1"/>
<dbReference type="KEGG" id="sgd:ELQ87_38580"/>
<protein>
    <recommendedName>
        <fullName evidence="6">Peptidase inhibitor family I36 protein</fullName>
    </recommendedName>
</protein>
<feature type="chain" id="PRO_5044599811" description="Peptidase inhibitor family I36 protein" evidence="1">
    <location>
        <begin position="35"/>
        <end position="178"/>
    </location>
</feature>
<evidence type="ECO:0000313" key="2">
    <source>
        <dbReference type="EMBL" id="AZS89502.1"/>
    </source>
</evidence>
<reference evidence="2 4" key="2">
    <citation type="submission" date="2018-12" db="EMBL/GenBank/DDBJ databases">
        <title>Streptomyces griseoviridis F1-27 complete genome.</title>
        <authorList>
            <person name="Mariita R.M."/>
            <person name="Sello J.K."/>
        </authorList>
    </citation>
    <scope>NUCLEOTIDE SEQUENCE [LARGE SCALE GENOMIC DNA]</scope>
    <source>
        <strain evidence="2 4">F1-27</strain>
    </source>
</reference>
<feature type="signal peptide" evidence="1">
    <location>
        <begin position="1"/>
        <end position="34"/>
    </location>
</feature>
<accession>A0A3Q9KZK1</accession>
<dbReference type="RefSeq" id="WP_127182271.1">
    <property type="nucleotide sequence ID" value="NZ_CP029078.1"/>
</dbReference>
<dbReference type="EMBL" id="CP029078">
    <property type="protein sequence ID" value="QCN83658.1"/>
    <property type="molecule type" value="Genomic_DNA"/>
</dbReference>
<dbReference type="EMBL" id="CP034687">
    <property type="protein sequence ID" value="AZS89502.1"/>
    <property type="molecule type" value="Genomic_DNA"/>
</dbReference>
<name>A0A3Q9KZK1_STRGD</name>
<dbReference type="Proteomes" id="UP000271291">
    <property type="component" value="Chromosome"/>
</dbReference>
<proteinExistence type="predicted"/>